<dbReference type="Proteomes" id="UP001153332">
    <property type="component" value="Unassembled WGS sequence"/>
</dbReference>
<sequence>MPGLDYEGLENTMVGNQAGPSGSHLLDSDDEHGKAVLAAADIRGDLGVPNQDTGIWFNVANSRGQANQGANDVQHHAAAEGDLNTQSLTAVQQVITGTDTDAGSGTGAGTSIGIGLLPSPVIRRHANGRYDTFVLGDTLLEQGIWYNPNFRQATAAQPTGSNAGTVNDAAGVQAGPSQVDRRGSGPAIPHGAPSSSDKSENTCLWIARLPADCSLKDLLSSAAGCGKVYSANISKADVFYEYAAANLTFWDLAGLAKFIKKVRLGQFVIKGLRPTVNRNKFVGKSKDPSSISRVVVVAGSCTMISQAYLEHAIFTFFYELEEVISRLDFTGLLVLEFRFASVIQAEEAVEKLSCFKGLTLADGSKVEFHYGDDPCAKDVYV</sequence>
<accession>A0ACC2JRM4</accession>
<keyword evidence="2" id="KW-1185">Reference proteome</keyword>
<proteinExistence type="predicted"/>
<gene>
    <name evidence="1" type="ORF">O1611_g3501</name>
</gene>
<reference evidence="1" key="1">
    <citation type="submission" date="2022-12" db="EMBL/GenBank/DDBJ databases">
        <title>Genome Sequence of Lasiodiplodia mahajangana.</title>
        <authorList>
            <person name="Buettner E."/>
        </authorList>
    </citation>
    <scope>NUCLEOTIDE SEQUENCE</scope>
    <source>
        <strain evidence="1">VT137</strain>
    </source>
</reference>
<dbReference type="EMBL" id="JAPUUL010000574">
    <property type="protein sequence ID" value="KAJ8130132.1"/>
    <property type="molecule type" value="Genomic_DNA"/>
</dbReference>
<protein>
    <submittedName>
        <fullName evidence="1">Uncharacterized protein</fullName>
    </submittedName>
</protein>
<organism evidence="1 2">
    <name type="scientific">Lasiodiplodia mahajangana</name>
    <dbReference type="NCBI Taxonomy" id="1108764"/>
    <lineage>
        <taxon>Eukaryota</taxon>
        <taxon>Fungi</taxon>
        <taxon>Dikarya</taxon>
        <taxon>Ascomycota</taxon>
        <taxon>Pezizomycotina</taxon>
        <taxon>Dothideomycetes</taxon>
        <taxon>Dothideomycetes incertae sedis</taxon>
        <taxon>Botryosphaeriales</taxon>
        <taxon>Botryosphaeriaceae</taxon>
        <taxon>Lasiodiplodia</taxon>
    </lineage>
</organism>
<evidence type="ECO:0000313" key="1">
    <source>
        <dbReference type="EMBL" id="KAJ8130132.1"/>
    </source>
</evidence>
<evidence type="ECO:0000313" key="2">
    <source>
        <dbReference type="Proteomes" id="UP001153332"/>
    </source>
</evidence>
<name>A0ACC2JRM4_9PEZI</name>
<comment type="caution">
    <text evidence="1">The sequence shown here is derived from an EMBL/GenBank/DDBJ whole genome shotgun (WGS) entry which is preliminary data.</text>
</comment>